<keyword evidence="1" id="KW-0812">Transmembrane</keyword>
<accession>A0A1H8PIH0</accession>
<dbReference type="STRING" id="872970.SAMN04488134_10784"/>
<organism evidence="2 3">
    <name type="scientific">Amphibacillus marinus</name>
    <dbReference type="NCBI Taxonomy" id="872970"/>
    <lineage>
        <taxon>Bacteria</taxon>
        <taxon>Bacillati</taxon>
        <taxon>Bacillota</taxon>
        <taxon>Bacilli</taxon>
        <taxon>Bacillales</taxon>
        <taxon>Bacillaceae</taxon>
        <taxon>Amphibacillus</taxon>
    </lineage>
</organism>
<dbReference type="Proteomes" id="UP000199300">
    <property type="component" value="Unassembled WGS sequence"/>
</dbReference>
<name>A0A1H8PIH0_9BACI</name>
<feature type="transmembrane region" description="Helical" evidence="1">
    <location>
        <begin position="16"/>
        <end position="37"/>
    </location>
</feature>
<proteinExistence type="predicted"/>
<dbReference type="RefSeq" id="WP_091497876.1">
    <property type="nucleotide sequence ID" value="NZ_FODJ01000007.1"/>
</dbReference>
<dbReference type="OrthoDB" id="282886at2"/>
<dbReference type="Pfam" id="PF10694">
    <property type="entry name" value="DUF2500"/>
    <property type="match status" value="1"/>
</dbReference>
<gene>
    <name evidence="2" type="ORF">SAMN04488134_10784</name>
</gene>
<sequence length="132" mass="14923">MDDYFYTGPGDMMFELVPIFIFVVFIVVIGGLIFSAARGFRQWNKNEKSPKLNVNAVVKSKRTDYVSFAGSHQHPGSAQTDYYVTFEFDSGDRSEFKLSGKQYGILSEGDTGQLTFQGTRYLSFNRERATAL</sequence>
<keyword evidence="1" id="KW-1133">Transmembrane helix</keyword>
<dbReference type="InterPro" id="IPR019635">
    <property type="entry name" value="DUF2500"/>
</dbReference>
<keyword evidence="3" id="KW-1185">Reference proteome</keyword>
<evidence type="ECO:0008006" key="4">
    <source>
        <dbReference type="Google" id="ProtNLM"/>
    </source>
</evidence>
<evidence type="ECO:0000313" key="3">
    <source>
        <dbReference type="Proteomes" id="UP000199300"/>
    </source>
</evidence>
<dbReference type="EMBL" id="FODJ01000007">
    <property type="protein sequence ID" value="SEO41616.1"/>
    <property type="molecule type" value="Genomic_DNA"/>
</dbReference>
<evidence type="ECO:0000313" key="2">
    <source>
        <dbReference type="EMBL" id="SEO41616.1"/>
    </source>
</evidence>
<protein>
    <recommendedName>
        <fullName evidence="4">DUF2500 domain-containing protein</fullName>
    </recommendedName>
</protein>
<dbReference type="AlphaFoldDB" id="A0A1H8PIH0"/>
<evidence type="ECO:0000256" key="1">
    <source>
        <dbReference type="SAM" id="Phobius"/>
    </source>
</evidence>
<reference evidence="2 3" key="1">
    <citation type="submission" date="2016-10" db="EMBL/GenBank/DDBJ databases">
        <authorList>
            <person name="de Groot N.N."/>
        </authorList>
    </citation>
    <scope>NUCLEOTIDE SEQUENCE [LARGE SCALE GENOMIC DNA]</scope>
    <source>
        <strain evidence="2 3">CGMCC 1.10434</strain>
    </source>
</reference>
<dbReference type="Gene3D" id="2.40.50.660">
    <property type="match status" value="1"/>
</dbReference>
<keyword evidence="1" id="KW-0472">Membrane</keyword>